<dbReference type="Pfam" id="PF00970">
    <property type="entry name" value="FAD_binding_6"/>
    <property type="match status" value="1"/>
</dbReference>
<feature type="domain" description="2Fe-2S ferredoxin-type" evidence="9">
    <location>
        <begin position="260"/>
        <end position="348"/>
    </location>
</feature>
<dbReference type="PANTHER" id="PTHR47354:SF8">
    <property type="entry name" value="1,2-PHENYLACETYL-COA EPOXIDASE, SUBUNIT E"/>
    <property type="match status" value="1"/>
</dbReference>
<organism evidence="11 12">
    <name type="scientific">Trebonia kvetii</name>
    <dbReference type="NCBI Taxonomy" id="2480626"/>
    <lineage>
        <taxon>Bacteria</taxon>
        <taxon>Bacillati</taxon>
        <taxon>Actinomycetota</taxon>
        <taxon>Actinomycetes</taxon>
        <taxon>Streptosporangiales</taxon>
        <taxon>Treboniaceae</taxon>
        <taxon>Trebonia</taxon>
    </lineage>
</organism>
<dbReference type="InterPro" id="IPR050415">
    <property type="entry name" value="MRET"/>
</dbReference>
<evidence type="ECO:0000256" key="3">
    <source>
        <dbReference type="ARBA" id="ARBA00022714"/>
    </source>
</evidence>
<dbReference type="InterPro" id="IPR017938">
    <property type="entry name" value="Riboflavin_synthase-like_b-brl"/>
</dbReference>
<sequence>MPSSPVHRLRVASVVRETHDSVSVAFDVPVHLADRFLHLPGQFLTLRVPVPGGGWAARCYSLSSAPGDGPPTITVKRVRDGLASNWICDSLTPGSEVEVLLPAGAFVPREEHEDLLLLAGGSGITPIMSILRARMARQGTRAVLIYANRDERSVIFADELRKLSAGHPGRLLVIHLLESVQGLPTVDQLARLCAPFASADAALICGPGPFMDAVAAALARAGMAGERVLTEKFRSLESDPFALPEPAAQAGEGADAGAGATVDVELDGERRTLDWPAQTLLLDLLRANGLDAPFSCREGACSACACRLLAGEVKMLRNEVLEEEDLADGYILACQSLPVSDHVEVTYN</sequence>
<protein>
    <submittedName>
        <fullName evidence="11">Ferredoxin--NADP reductase</fullName>
    </submittedName>
</protein>
<dbReference type="RefSeq" id="WP_145856976.1">
    <property type="nucleotide sequence ID" value="NZ_RPFW01000005.1"/>
</dbReference>
<dbReference type="PROSITE" id="PS00197">
    <property type="entry name" value="2FE2S_FER_1"/>
    <property type="match status" value="1"/>
</dbReference>
<dbReference type="GO" id="GO:0016491">
    <property type="term" value="F:oxidoreductase activity"/>
    <property type="evidence" value="ECO:0007669"/>
    <property type="project" value="UniProtKB-KW"/>
</dbReference>
<keyword evidence="12" id="KW-1185">Reference proteome</keyword>
<evidence type="ECO:0000259" key="9">
    <source>
        <dbReference type="PROSITE" id="PS51085"/>
    </source>
</evidence>
<dbReference type="GO" id="GO:0051537">
    <property type="term" value="F:2 iron, 2 sulfur cluster binding"/>
    <property type="evidence" value="ECO:0007669"/>
    <property type="project" value="UniProtKB-KW"/>
</dbReference>
<keyword evidence="7" id="KW-0408">Iron</keyword>
<dbReference type="CDD" id="cd06214">
    <property type="entry name" value="PA_degradation_oxidoreductase_like"/>
    <property type="match status" value="1"/>
</dbReference>
<dbReference type="GO" id="GO:0050660">
    <property type="term" value="F:flavin adenine dinucleotide binding"/>
    <property type="evidence" value="ECO:0007669"/>
    <property type="project" value="TreeGrafter"/>
</dbReference>
<reference evidence="11 12" key="1">
    <citation type="submission" date="2018-11" db="EMBL/GenBank/DDBJ databases">
        <title>Trebonia kvetii gen.nov., sp.nov., a novel acidophilic actinobacterium, and proposal of the new actinobacterial family Treboniaceae fam. nov.</title>
        <authorList>
            <person name="Rapoport D."/>
            <person name="Sagova-Mareckova M."/>
            <person name="Sedlacek I."/>
            <person name="Provaznik J."/>
            <person name="Kralova S."/>
            <person name="Pavlinic D."/>
            <person name="Benes V."/>
            <person name="Kopecky J."/>
        </authorList>
    </citation>
    <scope>NUCLEOTIDE SEQUENCE [LARGE SCALE GENOMIC DNA]</scope>
    <source>
        <strain evidence="11 12">15Tr583</strain>
    </source>
</reference>
<dbReference type="Gene3D" id="3.40.50.80">
    <property type="entry name" value="Nucleotide-binding domain of ferredoxin-NADP reductase (FNR) module"/>
    <property type="match status" value="1"/>
</dbReference>
<dbReference type="Proteomes" id="UP000460272">
    <property type="component" value="Unassembled WGS sequence"/>
</dbReference>
<accession>A0A6P2BVD5</accession>
<dbReference type="InterPro" id="IPR001709">
    <property type="entry name" value="Flavoprot_Pyr_Nucl_cyt_Rdtase"/>
</dbReference>
<keyword evidence="4" id="KW-0479">Metal-binding</keyword>
<evidence type="ECO:0000256" key="7">
    <source>
        <dbReference type="ARBA" id="ARBA00023004"/>
    </source>
</evidence>
<keyword evidence="3" id="KW-0001">2Fe-2S</keyword>
<dbReference type="InterPro" id="IPR039261">
    <property type="entry name" value="FNR_nucleotide-bd"/>
</dbReference>
<keyword evidence="5" id="KW-0274">FAD</keyword>
<evidence type="ECO:0000256" key="6">
    <source>
        <dbReference type="ARBA" id="ARBA00023002"/>
    </source>
</evidence>
<comment type="caution">
    <text evidence="11">The sequence shown here is derived from an EMBL/GenBank/DDBJ whole genome shotgun (WGS) entry which is preliminary data.</text>
</comment>
<comment type="cofactor">
    <cofactor evidence="1">
        <name>FAD</name>
        <dbReference type="ChEBI" id="CHEBI:57692"/>
    </cofactor>
</comment>
<evidence type="ECO:0000256" key="1">
    <source>
        <dbReference type="ARBA" id="ARBA00001974"/>
    </source>
</evidence>
<evidence type="ECO:0000313" key="12">
    <source>
        <dbReference type="Proteomes" id="UP000460272"/>
    </source>
</evidence>
<dbReference type="Pfam" id="PF00111">
    <property type="entry name" value="Fer2"/>
    <property type="match status" value="1"/>
</dbReference>
<evidence type="ECO:0000256" key="5">
    <source>
        <dbReference type="ARBA" id="ARBA00022827"/>
    </source>
</evidence>
<keyword evidence="2" id="KW-0285">Flavoprotein</keyword>
<dbReference type="PROSITE" id="PS51384">
    <property type="entry name" value="FAD_FR"/>
    <property type="match status" value="1"/>
</dbReference>
<evidence type="ECO:0000259" key="10">
    <source>
        <dbReference type="PROSITE" id="PS51384"/>
    </source>
</evidence>
<dbReference type="PRINTS" id="PR00410">
    <property type="entry name" value="PHEHYDRXLASE"/>
</dbReference>
<dbReference type="AlphaFoldDB" id="A0A6P2BVD5"/>
<evidence type="ECO:0000256" key="2">
    <source>
        <dbReference type="ARBA" id="ARBA00022630"/>
    </source>
</evidence>
<dbReference type="SUPFAM" id="SSF63380">
    <property type="entry name" value="Riboflavin synthase domain-like"/>
    <property type="match status" value="1"/>
</dbReference>
<dbReference type="InterPro" id="IPR001433">
    <property type="entry name" value="OxRdtase_FAD/NAD-bd"/>
</dbReference>
<dbReference type="InterPro" id="IPR006058">
    <property type="entry name" value="2Fe2S_fd_BS"/>
</dbReference>
<dbReference type="PANTHER" id="PTHR47354">
    <property type="entry name" value="NADH OXIDOREDUCTASE HCR"/>
    <property type="match status" value="1"/>
</dbReference>
<keyword evidence="6" id="KW-0560">Oxidoreductase</keyword>
<dbReference type="CDD" id="cd00207">
    <property type="entry name" value="fer2"/>
    <property type="match status" value="1"/>
</dbReference>
<dbReference type="SUPFAM" id="SSF52343">
    <property type="entry name" value="Ferredoxin reductase-like, C-terminal NADP-linked domain"/>
    <property type="match status" value="1"/>
</dbReference>
<evidence type="ECO:0000256" key="4">
    <source>
        <dbReference type="ARBA" id="ARBA00022723"/>
    </source>
</evidence>
<dbReference type="InterPro" id="IPR012675">
    <property type="entry name" value="Beta-grasp_dom_sf"/>
</dbReference>
<dbReference type="SUPFAM" id="SSF54292">
    <property type="entry name" value="2Fe-2S ferredoxin-like"/>
    <property type="match status" value="1"/>
</dbReference>
<dbReference type="PRINTS" id="PR00371">
    <property type="entry name" value="FPNCR"/>
</dbReference>
<name>A0A6P2BVD5_9ACTN</name>
<dbReference type="PROSITE" id="PS51085">
    <property type="entry name" value="2FE2S_FER_2"/>
    <property type="match status" value="1"/>
</dbReference>
<feature type="domain" description="FAD-binding FR-type" evidence="10">
    <location>
        <begin position="4"/>
        <end position="109"/>
    </location>
</feature>
<dbReference type="Gene3D" id="3.10.20.30">
    <property type="match status" value="1"/>
</dbReference>
<dbReference type="OrthoDB" id="9796486at2"/>
<evidence type="ECO:0000313" key="11">
    <source>
        <dbReference type="EMBL" id="TVZ02196.1"/>
    </source>
</evidence>
<evidence type="ECO:0000256" key="8">
    <source>
        <dbReference type="ARBA" id="ARBA00023014"/>
    </source>
</evidence>
<keyword evidence="8" id="KW-0411">Iron-sulfur</keyword>
<proteinExistence type="predicted"/>
<dbReference type="InterPro" id="IPR017927">
    <property type="entry name" value="FAD-bd_FR_type"/>
</dbReference>
<dbReference type="InterPro" id="IPR008333">
    <property type="entry name" value="Cbr1-like_FAD-bd_dom"/>
</dbReference>
<gene>
    <name evidence="11" type="ORF">EAS64_25550</name>
</gene>
<dbReference type="EMBL" id="RPFW01000005">
    <property type="protein sequence ID" value="TVZ02196.1"/>
    <property type="molecule type" value="Genomic_DNA"/>
</dbReference>
<dbReference type="InterPro" id="IPR036010">
    <property type="entry name" value="2Fe-2S_ferredoxin-like_sf"/>
</dbReference>
<dbReference type="InterPro" id="IPR001041">
    <property type="entry name" value="2Fe-2S_ferredoxin-type"/>
</dbReference>
<dbReference type="Pfam" id="PF00175">
    <property type="entry name" value="NAD_binding_1"/>
    <property type="match status" value="1"/>
</dbReference>
<dbReference type="GO" id="GO:0046872">
    <property type="term" value="F:metal ion binding"/>
    <property type="evidence" value="ECO:0007669"/>
    <property type="project" value="UniProtKB-KW"/>
</dbReference>
<dbReference type="Gene3D" id="2.40.30.10">
    <property type="entry name" value="Translation factors"/>
    <property type="match status" value="1"/>
</dbReference>